<comment type="caution">
    <text evidence="3">The sequence shown here is derived from an EMBL/GenBank/DDBJ whole genome shotgun (WGS) entry which is preliminary data.</text>
</comment>
<dbReference type="InterPro" id="IPR001387">
    <property type="entry name" value="Cro/C1-type_HTH"/>
</dbReference>
<evidence type="ECO:0000313" key="4">
    <source>
        <dbReference type="Proteomes" id="UP000623678"/>
    </source>
</evidence>
<protein>
    <submittedName>
        <fullName evidence="3">Helix-turn-helix transcriptional regulator</fullName>
    </submittedName>
</protein>
<dbReference type="GO" id="GO:0003677">
    <property type="term" value="F:DNA binding"/>
    <property type="evidence" value="ECO:0007669"/>
    <property type="project" value="UniProtKB-KW"/>
</dbReference>
<dbReference type="GO" id="GO:0003700">
    <property type="term" value="F:DNA-binding transcription factor activity"/>
    <property type="evidence" value="ECO:0007669"/>
    <property type="project" value="TreeGrafter"/>
</dbReference>
<dbReference type="PROSITE" id="PS50943">
    <property type="entry name" value="HTH_CROC1"/>
    <property type="match status" value="1"/>
</dbReference>
<evidence type="ECO:0000259" key="2">
    <source>
        <dbReference type="PROSITE" id="PS50943"/>
    </source>
</evidence>
<sequence length="116" mass="13508">MNMVRIIGRNIKKLREAQRITQEELSFRAKMSVSHLGSIERGMSNPTVETINRIAHVLNVEASIFLVENEAQQLSQEESMLVKKYVSYLMRVPKEKQKQLLDIIDALFMLEMENEE</sequence>
<dbReference type="AlphaFoldDB" id="A0A926ELC8"/>
<dbReference type="InterPro" id="IPR050807">
    <property type="entry name" value="TransReg_Diox_bact_type"/>
</dbReference>
<evidence type="ECO:0000313" key="3">
    <source>
        <dbReference type="EMBL" id="MBC8584003.1"/>
    </source>
</evidence>
<dbReference type="RefSeq" id="WP_262393861.1">
    <property type="nucleotide sequence ID" value="NZ_JACRTD010000001.1"/>
</dbReference>
<organism evidence="3 4">
    <name type="scientific">Youxingia wuxianensis</name>
    <dbReference type="NCBI Taxonomy" id="2763678"/>
    <lineage>
        <taxon>Bacteria</taxon>
        <taxon>Bacillati</taxon>
        <taxon>Bacillota</taxon>
        <taxon>Clostridia</taxon>
        <taxon>Eubacteriales</taxon>
        <taxon>Oscillospiraceae</taxon>
        <taxon>Youxingia</taxon>
    </lineage>
</organism>
<keyword evidence="1" id="KW-0238">DNA-binding</keyword>
<dbReference type="CDD" id="cd00093">
    <property type="entry name" value="HTH_XRE"/>
    <property type="match status" value="1"/>
</dbReference>
<evidence type="ECO:0000256" key="1">
    <source>
        <dbReference type="ARBA" id="ARBA00023125"/>
    </source>
</evidence>
<name>A0A926ELC8_9FIRM</name>
<dbReference type="PANTHER" id="PTHR46797">
    <property type="entry name" value="HTH-TYPE TRANSCRIPTIONAL REGULATOR"/>
    <property type="match status" value="1"/>
</dbReference>
<dbReference type="EMBL" id="JACRTD010000001">
    <property type="protein sequence ID" value="MBC8584003.1"/>
    <property type="molecule type" value="Genomic_DNA"/>
</dbReference>
<dbReference type="PANTHER" id="PTHR46797:SF1">
    <property type="entry name" value="METHYLPHOSPHONATE SYNTHASE"/>
    <property type="match status" value="1"/>
</dbReference>
<dbReference type="Proteomes" id="UP000623678">
    <property type="component" value="Unassembled WGS sequence"/>
</dbReference>
<dbReference type="GO" id="GO:0005829">
    <property type="term" value="C:cytosol"/>
    <property type="evidence" value="ECO:0007669"/>
    <property type="project" value="TreeGrafter"/>
</dbReference>
<keyword evidence="4" id="KW-1185">Reference proteome</keyword>
<dbReference type="InterPro" id="IPR010982">
    <property type="entry name" value="Lambda_DNA-bd_dom_sf"/>
</dbReference>
<proteinExistence type="predicted"/>
<dbReference type="Gene3D" id="1.10.260.40">
    <property type="entry name" value="lambda repressor-like DNA-binding domains"/>
    <property type="match status" value="1"/>
</dbReference>
<accession>A0A926ELC8</accession>
<dbReference type="SMART" id="SM00530">
    <property type="entry name" value="HTH_XRE"/>
    <property type="match status" value="1"/>
</dbReference>
<dbReference type="SUPFAM" id="SSF47413">
    <property type="entry name" value="lambda repressor-like DNA-binding domains"/>
    <property type="match status" value="1"/>
</dbReference>
<reference evidence="3" key="1">
    <citation type="submission" date="2020-08" db="EMBL/GenBank/DDBJ databases">
        <title>Genome public.</title>
        <authorList>
            <person name="Liu C."/>
            <person name="Sun Q."/>
        </authorList>
    </citation>
    <scope>NUCLEOTIDE SEQUENCE</scope>
    <source>
        <strain evidence="3">NSJ-64</strain>
    </source>
</reference>
<feature type="domain" description="HTH cro/C1-type" evidence="2">
    <location>
        <begin position="11"/>
        <end position="65"/>
    </location>
</feature>
<dbReference type="Pfam" id="PF01381">
    <property type="entry name" value="HTH_3"/>
    <property type="match status" value="1"/>
</dbReference>
<gene>
    <name evidence="3" type="ORF">H8705_00180</name>
</gene>